<keyword evidence="4" id="KW-1185">Reference proteome</keyword>
<name>S3KEN0_TREMA</name>
<dbReference type="AlphaFoldDB" id="S3KEN0"/>
<gene>
    <name evidence="3" type="ORF">HMPREF9194_00971</name>
</gene>
<dbReference type="RefSeq" id="WP_016525263.1">
    <property type="nucleotide sequence ID" value="NZ_KE332518.1"/>
</dbReference>
<dbReference type="HOGENOM" id="CLU_1651412_0_0_12"/>
<dbReference type="PATRIC" id="fig|1125699.3.peg.994"/>
<dbReference type="STRING" id="1125699.HMPREF9194_00971"/>
<dbReference type="SUPFAM" id="SSF46565">
    <property type="entry name" value="Chaperone J-domain"/>
    <property type="match status" value="1"/>
</dbReference>
<dbReference type="PROSITE" id="PS50076">
    <property type="entry name" value="DNAJ_2"/>
    <property type="match status" value="1"/>
</dbReference>
<dbReference type="InterPro" id="IPR001623">
    <property type="entry name" value="DnaJ_domain"/>
</dbReference>
<dbReference type="Gene3D" id="1.10.287.110">
    <property type="entry name" value="DnaJ domain"/>
    <property type="match status" value="1"/>
</dbReference>
<protein>
    <recommendedName>
        <fullName evidence="2">J domain-containing protein</fullName>
    </recommendedName>
</protein>
<dbReference type="eggNOG" id="COG2214">
    <property type="taxonomic scope" value="Bacteria"/>
</dbReference>
<reference evidence="3 4" key="1">
    <citation type="submission" date="2013-04" db="EMBL/GenBank/DDBJ databases">
        <title>The Genome Sequence of Treponema maltophilum ATCC 51939.</title>
        <authorList>
            <consortium name="The Broad Institute Genomics Platform"/>
            <person name="Earl A."/>
            <person name="Ward D."/>
            <person name="Feldgarden M."/>
            <person name="Gevers D."/>
            <person name="Leonetti C."/>
            <person name="Blanton J.M."/>
            <person name="Dewhirst F.E."/>
            <person name="Izard J."/>
            <person name="Walker B."/>
            <person name="Young S."/>
            <person name="Zeng Q."/>
            <person name="Gargeya S."/>
            <person name="Fitzgerald M."/>
            <person name="Haas B."/>
            <person name="Abouelleil A."/>
            <person name="Allen A.W."/>
            <person name="Alvarado L."/>
            <person name="Arachchi H.M."/>
            <person name="Berlin A.M."/>
            <person name="Chapman S.B."/>
            <person name="Gainer-Dewar J."/>
            <person name="Goldberg J."/>
            <person name="Griggs A."/>
            <person name="Gujja S."/>
            <person name="Hansen M."/>
            <person name="Howarth C."/>
            <person name="Imamovic A."/>
            <person name="Ireland A."/>
            <person name="Larimer J."/>
            <person name="McCowan C."/>
            <person name="Murphy C."/>
            <person name="Pearson M."/>
            <person name="Poon T.W."/>
            <person name="Priest M."/>
            <person name="Roberts A."/>
            <person name="Saif S."/>
            <person name="Shea T."/>
            <person name="Sisk P."/>
            <person name="Sykes S."/>
            <person name="Wortman J."/>
            <person name="Nusbaum C."/>
            <person name="Birren B."/>
        </authorList>
    </citation>
    <scope>NUCLEOTIDE SEQUENCE [LARGE SCALE GENOMIC DNA]</scope>
    <source>
        <strain evidence="3 4">ATCC 51939</strain>
    </source>
</reference>
<evidence type="ECO:0000313" key="4">
    <source>
        <dbReference type="Proteomes" id="UP000014541"/>
    </source>
</evidence>
<evidence type="ECO:0000259" key="2">
    <source>
        <dbReference type="PROSITE" id="PS50076"/>
    </source>
</evidence>
<dbReference type="InterPro" id="IPR036869">
    <property type="entry name" value="J_dom_sf"/>
</dbReference>
<dbReference type="Proteomes" id="UP000014541">
    <property type="component" value="Unassembled WGS sequence"/>
</dbReference>
<proteinExistence type="predicted"/>
<dbReference type="OrthoDB" id="360001at2"/>
<evidence type="ECO:0000313" key="3">
    <source>
        <dbReference type="EMBL" id="EPF30652.1"/>
    </source>
</evidence>
<evidence type="ECO:0000256" key="1">
    <source>
        <dbReference type="SAM" id="MobiDB-lite"/>
    </source>
</evidence>
<dbReference type="EMBL" id="ATFF01000006">
    <property type="protein sequence ID" value="EPF30652.1"/>
    <property type="molecule type" value="Genomic_DNA"/>
</dbReference>
<feature type="compositionally biased region" description="Basic and acidic residues" evidence="1">
    <location>
        <begin position="34"/>
        <end position="53"/>
    </location>
</feature>
<comment type="caution">
    <text evidence="3">The sequence shown here is derived from an EMBL/GenBank/DDBJ whole genome shotgun (WGS) entry which is preliminary data.</text>
</comment>
<accession>S3KEN0</accession>
<feature type="domain" description="J" evidence="2">
    <location>
        <begin position="96"/>
        <end position="160"/>
    </location>
</feature>
<dbReference type="SMART" id="SM00271">
    <property type="entry name" value="DnaJ"/>
    <property type="match status" value="1"/>
</dbReference>
<organism evidence="3 4">
    <name type="scientific">Treponema maltophilum ATCC 51939</name>
    <dbReference type="NCBI Taxonomy" id="1125699"/>
    <lineage>
        <taxon>Bacteria</taxon>
        <taxon>Pseudomonadati</taxon>
        <taxon>Spirochaetota</taxon>
        <taxon>Spirochaetia</taxon>
        <taxon>Spirochaetales</taxon>
        <taxon>Treponemataceae</taxon>
        <taxon>Treponema</taxon>
    </lineage>
</organism>
<sequence>MENLFERFGSVLKDYIDDEGFQNAHRAQTARVHQSQENKDGAKGTDTHEEAAHKVSGGENGRKNMHGTVHTETEKRFTGKKARGFVYKAVPARLLEDFKTLGFESPTDFSSCKKRYKNLLQKYHPDKYASSAEEQKKAADITIKIHGAFKNIEQWFKENA</sequence>
<feature type="region of interest" description="Disordered" evidence="1">
    <location>
        <begin position="26"/>
        <end position="76"/>
    </location>
</feature>